<evidence type="ECO:0000313" key="4">
    <source>
        <dbReference type="EMBL" id="OAP54031.1"/>
    </source>
</evidence>
<comment type="caution">
    <text evidence="4">The sequence shown here is derived from an EMBL/GenBank/DDBJ whole genome shotgun (WGS) entry which is preliminary data.</text>
</comment>
<proteinExistence type="predicted"/>
<feature type="region of interest" description="Disordered" evidence="2">
    <location>
        <begin position="552"/>
        <end position="575"/>
    </location>
</feature>
<gene>
    <name evidence="4" type="ORF">AYL99_11791</name>
</gene>
<keyword evidence="5" id="KW-1185">Reference proteome</keyword>
<evidence type="ECO:0000259" key="3">
    <source>
        <dbReference type="Pfam" id="PF13391"/>
    </source>
</evidence>
<organism evidence="4 5">
    <name type="scientific">Fonsecaea erecta</name>
    <dbReference type="NCBI Taxonomy" id="1367422"/>
    <lineage>
        <taxon>Eukaryota</taxon>
        <taxon>Fungi</taxon>
        <taxon>Dikarya</taxon>
        <taxon>Ascomycota</taxon>
        <taxon>Pezizomycotina</taxon>
        <taxon>Eurotiomycetes</taxon>
        <taxon>Chaetothyriomycetidae</taxon>
        <taxon>Chaetothyriales</taxon>
        <taxon>Herpotrichiellaceae</taxon>
        <taxon>Fonsecaea</taxon>
    </lineage>
</organism>
<dbReference type="GeneID" id="30015959"/>
<sequence>MSNTAYSAAASDAACSTSPALRQLRDKNAAIARKRKESSEEYILKDHSLEEVRRDLREHCRLKLELCRSKKEELRMEREVIEEQRDLTTEDIEHYETHMQELEQEMYILQKEPDRLVGIALLANRQNLAQSWVHLANAYGMALATITSSMGISGKDDKIWPHGGREEVDQTNFRQLLIARYESGQQTDHRWCPITKRHHHYSMIRAAHIIPYALGETNAAFLFGLPLDRGYEAIWNPENGLFLLKAIEEMFDLAVIQIVPGLKEDHKTPCLKVVVLDQSYPFGEDIAGSLDGRELEFQDGNPAQPATEYLYVSCLLAALRRKRWGCQGWKDDYRKLFEEPSWPKIPLNLSRSSLFALATACNDIGRFEEILKQFNFEETSSSASSEFDEATLTLALFSKLPEFDEFGEVWSEDSLTAELKAQRDEAQAELALLKAQKDQAEAKHNRERHMAQAELALLRVQKEQADAKRDSERDLAQAGIAVLRAQNDLAEAERERERDRAQAEMAVLRTQNDQAEADRKREKEQAEAELVVLRREKADLETRLAECESENVQLRRQKERKPSSFGETILAKLRR</sequence>
<dbReference type="STRING" id="1367422.A0A178Z3D9"/>
<feature type="domain" description="HNH nuclease" evidence="3">
    <location>
        <begin position="192"/>
        <end position="256"/>
    </location>
</feature>
<dbReference type="EMBL" id="LVYI01000016">
    <property type="protein sequence ID" value="OAP54031.1"/>
    <property type="molecule type" value="Genomic_DNA"/>
</dbReference>
<evidence type="ECO:0000313" key="5">
    <source>
        <dbReference type="Proteomes" id="UP000078343"/>
    </source>
</evidence>
<dbReference type="InterPro" id="IPR003615">
    <property type="entry name" value="HNH_nuc"/>
</dbReference>
<dbReference type="Pfam" id="PF13391">
    <property type="entry name" value="HNH_2"/>
    <property type="match status" value="1"/>
</dbReference>
<dbReference type="OrthoDB" id="4120917at2759"/>
<reference evidence="4 5" key="1">
    <citation type="submission" date="2016-04" db="EMBL/GenBank/DDBJ databases">
        <title>Draft genome of Fonsecaea erecta CBS 125763.</title>
        <authorList>
            <person name="Weiss V.A."/>
            <person name="Vicente V.A."/>
            <person name="Raittz R.T."/>
            <person name="Moreno L.F."/>
            <person name="De Souza E.M."/>
            <person name="Pedrosa F.O."/>
            <person name="Steffens M.B."/>
            <person name="Faoro H."/>
            <person name="Tadra-Sfeir M.Z."/>
            <person name="Najafzadeh M.J."/>
            <person name="Felipe M.S."/>
            <person name="Teixeira M."/>
            <person name="Sun J."/>
            <person name="Xi L."/>
            <person name="Gomes R."/>
            <person name="De Azevedo C.M."/>
            <person name="Salgado C.G."/>
            <person name="Da Silva M.B."/>
            <person name="Nascimento M.F."/>
            <person name="Queiroz-Telles F."/>
            <person name="Attili D.S."/>
            <person name="Gorbushina A."/>
        </authorList>
    </citation>
    <scope>NUCLEOTIDE SEQUENCE [LARGE SCALE GENOMIC DNA]</scope>
    <source>
        <strain evidence="4 5">CBS 125763</strain>
    </source>
</reference>
<feature type="coiled-coil region" evidence="1">
    <location>
        <begin position="21"/>
        <end position="112"/>
    </location>
</feature>
<evidence type="ECO:0000256" key="1">
    <source>
        <dbReference type="SAM" id="Coils"/>
    </source>
</evidence>
<evidence type="ECO:0000256" key="2">
    <source>
        <dbReference type="SAM" id="MobiDB-lite"/>
    </source>
</evidence>
<protein>
    <recommendedName>
        <fullName evidence="3">HNH nuclease domain-containing protein</fullName>
    </recommendedName>
</protein>
<dbReference type="AlphaFoldDB" id="A0A178Z3D9"/>
<name>A0A178Z3D9_9EURO</name>
<accession>A0A178Z3D9</accession>
<keyword evidence="1" id="KW-0175">Coiled coil</keyword>
<dbReference type="RefSeq" id="XP_018687398.1">
    <property type="nucleotide sequence ID" value="XM_018843296.1"/>
</dbReference>
<dbReference type="Proteomes" id="UP000078343">
    <property type="component" value="Unassembled WGS sequence"/>
</dbReference>